<protein>
    <submittedName>
        <fullName evidence="2">Type I-E CRISPR-associated protein Cse2/CasB</fullName>
    </submittedName>
</protein>
<reference evidence="2 3" key="1">
    <citation type="submission" date="2019-03" db="EMBL/GenBank/DDBJ databases">
        <title>Draft genome sequences of novel Actinobacteria.</title>
        <authorList>
            <person name="Sahin N."/>
            <person name="Ay H."/>
            <person name="Saygin H."/>
        </authorList>
    </citation>
    <scope>NUCLEOTIDE SEQUENCE [LARGE SCALE GENOMIC DNA]</scope>
    <source>
        <strain evidence="2 3">7K502</strain>
    </source>
</reference>
<sequence length="204" mass="22654">MTNTTPKRYWSQRVNPDGTWRSDPRTKLPLQPPGEDLAAMRSGLGRPAGSVPALWPFYTCPVDEQAALRGDVSVEQAAEHAALALFGLHQQAQSIPMHRPKINLGKALKVLRGKEEKVSPVALDARVAAAATATSVPALLYRLRGLIEQLRTVRQPVDYDQLMNDIRDWHYSDARLRARSRWGLGYYAWKPATPGDEESGSSQD</sequence>
<dbReference type="Proteomes" id="UP000294947">
    <property type="component" value="Unassembled WGS sequence"/>
</dbReference>
<dbReference type="OrthoDB" id="4808431at2"/>
<dbReference type="AlphaFoldDB" id="A0A4R4YWS6"/>
<feature type="region of interest" description="Disordered" evidence="1">
    <location>
        <begin position="1"/>
        <end position="43"/>
    </location>
</feature>
<keyword evidence="3" id="KW-1185">Reference proteome</keyword>
<name>A0A4R4YWS6_9PSEU</name>
<proteinExistence type="predicted"/>
<accession>A0A4R4YWS6</accession>
<evidence type="ECO:0000256" key="1">
    <source>
        <dbReference type="SAM" id="MobiDB-lite"/>
    </source>
</evidence>
<gene>
    <name evidence="2" type="primary">casB</name>
    <name evidence="2" type="ORF">E1288_21020</name>
</gene>
<evidence type="ECO:0000313" key="2">
    <source>
        <dbReference type="EMBL" id="TDD49004.1"/>
    </source>
</evidence>
<comment type="caution">
    <text evidence="2">The sequence shown here is derived from an EMBL/GenBank/DDBJ whole genome shotgun (WGS) entry which is preliminary data.</text>
</comment>
<dbReference type="RefSeq" id="WP_132487649.1">
    <property type="nucleotide sequence ID" value="NZ_SMKW01000027.1"/>
</dbReference>
<evidence type="ECO:0000313" key="3">
    <source>
        <dbReference type="Proteomes" id="UP000294947"/>
    </source>
</evidence>
<dbReference type="NCBIfam" id="TIGR02548">
    <property type="entry name" value="casB_cse2"/>
    <property type="match status" value="1"/>
</dbReference>
<dbReference type="Pfam" id="PF09485">
    <property type="entry name" value="CRISPR_Cse2"/>
    <property type="match status" value="1"/>
</dbReference>
<dbReference type="EMBL" id="SMKW01000027">
    <property type="protein sequence ID" value="TDD49004.1"/>
    <property type="molecule type" value="Genomic_DNA"/>
</dbReference>
<organism evidence="2 3">
    <name type="scientific">Saccharopolyspora elongata</name>
    <dbReference type="NCBI Taxonomy" id="2530387"/>
    <lineage>
        <taxon>Bacteria</taxon>
        <taxon>Bacillati</taxon>
        <taxon>Actinomycetota</taxon>
        <taxon>Actinomycetes</taxon>
        <taxon>Pseudonocardiales</taxon>
        <taxon>Pseudonocardiaceae</taxon>
        <taxon>Saccharopolyspora</taxon>
    </lineage>
</organism>
<dbReference type="InterPro" id="IPR013382">
    <property type="entry name" value="CRISPR-assoc_prot_Cse2"/>
</dbReference>
<dbReference type="CDD" id="cd09731">
    <property type="entry name" value="Cse2_I-E"/>
    <property type="match status" value="1"/>
</dbReference>
<dbReference type="Gene3D" id="1.10.520.40">
    <property type="entry name" value="CRISPR-associated protein Cse2"/>
    <property type="match status" value="1"/>
</dbReference>
<dbReference type="InterPro" id="IPR038287">
    <property type="entry name" value="Cse2_sf"/>
</dbReference>